<dbReference type="SUPFAM" id="SSF55874">
    <property type="entry name" value="ATPase domain of HSP90 chaperone/DNA topoisomerase II/histidine kinase"/>
    <property type="match status" value="1"/>
</dbReference>
<name>A0A364P219_9PROT</name>
<dbReference type="GO" id="GO:0007234">
    <property type="term" value="P:osmosensory signaling via phosphorelay pathway"/>
    <property type="evidence" value="ECO:0007669"/>
    <property type="project" value="TreeGrafter"/>
</dbReference>
<evidence type="ECO:0000256" key="8">
    <source>
        <dbReference type="SAM" id="Phobius"/>
    </source>
</evidence>
<dbReference type="InterPro" id="IPR050351">
    <property type="entry name" value="BphY/WalK/GraS-like"/>
</dbReference>
<dbReference type="SMART" id="SM00304">
    <property type="entry name" value="HAMP"/>
    <property type="match status" value="1"/>
</dbReference>
<dbReference type="Proteomes" id="UP000251075">
    <property type="component" value="Unassembled WGS sequence"/>
</dbReference>
<evidence type="ECO:0000259" key="12">
    <source>
        <dbReference type="PROSITE" id="PS50885"/>
    </source>
</evidence>
<reference evidence="13 14" key="1">
    <citation type="submission" date="2017-11" db="EMBL/GenBank/DDBJ databases">
        <title>Draft genome sequence of magnetotactic bacterium Magnetospirillum kuznetsovii LBB-42.</title>
        <authorList>
            <person name="Grouzdev D.S."/>
            <person name="Rysina M.S."/>
            <person name="Baslerov R.V."/>
            <person name="Koziaeva V."/>
        </authorList>
    </citation>
    <scope>NUCLEOTIDE SEQUENCE [LARGE SCALE GENOMIC DNA]</scope>
    <source>
        <strain evidence="13 14">LBB-42</strain>
    </source>
</reference>
<feature type="domain" description="Histidine kinase" evidence="9">
    <location>
        <begin position="381"/>
        <end position="595"/>
    </location>
</feature>
<dbReference type="InterPro" id="IPR001610">
    <property type="entry name" value="PAC"/>
</dbReference>
<dbReference type="Gene3D" id="1.10.287.130">
    <property type="match status" value="1"/>
</dbReference>
<dbReference type="PANTHER" id="PTHR42878">
    <property type="entry name" value="TWO-COMPONENT HISTIDINE KINASE"/>
    <property type="match status" value="1"/>
</dbReference>
<dbReference type="SUPFAM" id="SSF158472">
    <property type="entry name" value="HAMP domain-like"/>
    <property type="match status" value="1"/>
</dbReference>
<dbReference type="SMART" id="SM00387">
    <property type="entry name" value="HATPase_c"/>
    <property type="match status" value="1"/>
</dbReference>
<dbReference type="InterPro" id="IPR004358">
    <property type="entry name" value="Sig_transdc_His_kin-like_C"/>
</dbReference>
<dbReference type="OrthoDB" id="9764438at2"/>
<dbReference type="SMART" id="SM00086">
    <property type="entry name" value="PAC"/>
    <property type="match status" value="1"/>
</dbReference>
<keyword evidence="6" id="KW-0418">Kinase</keyword>
<dbReference type="GO" id="GO:0000156">
    <property type="term" value="F:phosphorelay response regulator activity"/>
    <property type="evidence" value="ECO:0007669"/>
    <property type="project" value="TreeGrafter"/>
</dbReference>
<dbReference type="EC" id="2.7.13.3" evidence="3"/>
<feature type="domain" description="HAMP" evidence="12">
    <location>
        <begin position="186"/>
        <end position="238"/>
    </location>
</feature>
<dbReference type="Pfam" id="PF02518">
    <property type="entry name" value="HATPase_c"/>
    <property type="match status" value="1"/>
</dbReference>
<dbReference type="InterPro" id="IPR035965">
    <property type="entry name" value="PAS-like_dom_sf"/>
</dbReference>
<dbReference type="InterPro" id="IPR003594">
    <property type="entry name" value="HATPase_dom"/>
</dbReference>
<evidence type="ECO:0000313" key="13">
    <source>
        <dbReference type="EMBL" id="RAU23361.1"/>
    </source>
</evidence>
<organism evidence="13 14">
    <name type="scientific">Paramagnetospirillum kuznetsovii</name>
    <dbReference type="NCBI Taxonomy" id="2053833"/>
    <lineage>
        <taxon>Bacteria</taxon>
        <taxon>Pseudomonadati</taxon>
        <taxon>Pseudomonadota</taxon>
        <taxon>Alphaproteobacteria</taxon>
        <taxon>Rhodospirillales</taxon>
        <taxon>Magnetospirillaceae</taxon>
        <taxon>Paramagnetospirillum</taxon>
    </lineage>
</organism>
<accession>A0A364P219</accession>
<dbReference type="InterPro" id="IPR005467">
    <property type="entry name" value="His_kinase_dom"/>
</dbReference>
<dbReference type="PRINTS" id="PR00344">
    <property type="entry name" value="BCTRLSENSOR"/>
</dbReference>
<dbReference type="SUPFAM" id="SSF47384">
    <property type="entry name" value="Homodimeric domain of signal transducing histidine kinase"/>
    <property type="match status" value="1"/>
</dbReference>
<dbReference type="InterPro" id="IPR003660">
    <property type="entry name" value="HAMP_dom"/>
</dbReference>
<evidence type="ECO:0000256" key="1">
    <source>
        <dbReference type="ARBA" id="ARBA00000085"/>
    </source>
</evidence>
<dbReference type="PROSITE" id="PS50885">
    <property type="entry name" value="HAMP"/>
    <property type="match status" value="1"/>
</dbReference>
<dbReference type="Pfam" id="PF00672">
    <property type="entry name" value="HAMP"/>
    <property type="match status" value="1"/>
</dbReference>
<dbReference type="Gene3D" id="6.10.340.10">
    <property type="match status" value="1"/>
</dbReference>
<keyword evidence="14" id="KW-1185">Reference proteome</keyword>
<evidence type="ECO:0000256" key="5">
    <source>
        <dbReference type="ARBA" id="ARBA00022679"/>
    </source>
</evidence>
<evidence type="ECO:0000313" key="14">
    <source>
        <dbReference type="Proteomes" id="UP000251075"/>
    </source>
</evidence>
<dbReference type="GO" id="GO:0030295">
    <property type="term" value="F:protein kinase activator activity"/>
    <property type="evidence" value="ECO:0007669"/>
    <property type="project" value="TreeGrafter"/>
</dbReference>
<dbReference type="CDD" id="cd00130">
    <property type="entry name" value="PAS"/>
    <property type="match status" value="1"/>
</dbReference>
<evidence type="ECO:0000256" key="4">
    <source>
        <dbReference type="ARBA" id="ARBA00022553"/>
    </source>
</evidence>
<dbReference type="InterPro" id="IPR036097">
    <property type="entry name" value="HisK_dim/P_sf"/>
</dbReference>
<evidence type="ECO:0000259" key="10">
    <source>
        <dbReference type="PROSITE" id="PS50112"/>
    </source>
</evidence>
<keyword evidence="8" id="KW-0812">Transmembrane</keyword>
<dbReference type="EMBL" id="PGTO01000002">
    <property type="protein sequence ID" value="RAU23361.1"/>
    <property type="molecule type" value="Genomic_DNA"/>
</dbReference>
<dbReference type="NCBIfam" id="TIGR00229">
    <property type="entry name" value="sensory_box"/>
    <property type="match status" value="1"/>
</dbReference>
<evidence type="ECO:0000259" key="9">
    <source>
        <dbReference type="PROSITE" id="PS50109"/>
    </source>
</evidence>
<keyword evidence="8" id="KW-1133">Transmembrane helix</keyword>
<comment type="catalytic activity">
    <reaction evidence="1">
        <text>ATP + protein L-histidine = ADP + protein N-phospho-L-histidine.</text>
        <dbReference type="EC" id="2.7.13.3"/>
    </reaction>
</comment>
<dbReference type="PANTHER" id="PTHR42878:SF15">
    <property type="entry name" value="BACTERIOPHYTOCHROME"/>
    <property type="match status" value="1"/>
</dbReference>
<proteinExistence type="predicted"/>
<dbReference type="GO" id="GO:0000155">
    <property type="term" value="F:phosphorelay sensor kinase activity"/>
    <property type="evidence" value="ECO:0007669"/>
    <property type="project" value="InterPro"/>
</dbReference>
<keyword evidence="7 8" id="KW-0472">Membrane</keyword>
<dbReference type="AlphaFoldDB" id="A0A364P219"/>
<evidence type="ECO:0000256" key="6">
    <source>
        <dbReference type="ARBA" id="ARBA00022777"/>
    </source>
</evidence>
<evidence type="ECO:0000256" key="3">
    <source>
        <dbReference type="ARBA" id="ARBA00012438"/>
    </source>
</evidence>
<comment type="subcellular location">
    <subcellularLocation>
        <location evidence="2">Membrane</location>
    </subcellularLocation>
</comment>
<dbReference type="PROSITE" id="PS50109">
    <property type="entry name" value="HIS_KIN"/>
    <property type="match status" value="1"/>
</dbReference>
<feature type="transmembrane region" description="Helical" evidence="8">
    <location>
        <begin position="167"/>
        <end position="188"/>
    </location>
</feature>
<evidence type="ECO:0000256" key="7">
    <source>
        <dbReference type="ARBA" id="ARBA00023136"/>
    </source>
</evidence>
<sequence length="600" mass="65494">MTPMFSGMRSVPARKSLRLRLLLLSIVVEVVMLTLLVANSVRLIHDHLARNTTVQLEAQQASFNIALAGLLAARDYASIQSVLDGWGNIHSITYMAVEDSVGRVVAATGMKATDPLPSPDRGLDGESGVYNGAFDITYLNQRYGRAHYGLDTAFIGVARRELLQQSLGIAIVEIVLTVALLTAIGFWLTRHLELLARASLKVADGDFSQRLDVDGEDEIAVLTRTFNVMSGAVEARISELKDSERRFRAIADYTYSWENWFDSNGRLRWVNPAVERIVGYSPQVCHGMAGFPLPMVVEQDRDRVADCLEKARCGESGDDVQFRVRAFDGQILWVAMSWQPIFDPSGAPLGSRSSIRDITAQKQSADLLIEAKAELERMLFAASHDLQEPIREIQAYSQRLQREFAADLPERAQTTITTIADGAAQMNLLVGGLVKFSRSNRPKTAFSPVAVRNVVDQAIADCRNAAPGVDASFEIGDLPSVPGDAVLLFIVFESLIGNALKFHRPGVAPIIRIYAVEQDGGWRIDVADNGIGIPSEYLESVLRPFARLHSRAKFPGAGLGLASAARIAGLHGGRLWLDSVPDKGTTAHLWLPSAGLNPGN</sequence>
<dbReference type="Gene3D" id="3.30.565.10">
    <property type="entry name" value="Histidine kinase-like ATPase, C-terminal domain"/>
    <property type="match status" value="1"/>
</dbReference>
<dbReference type="InterPro" id="IPR013655">
    <property type="entry name" value="PAS_fold_3"/>
</dbReference>
<keyword evidence="4" id="KW-0597">Phosphoprotein</keyword>
<dbReference type="CDD" id="cd06225">
    <property type="entry name" value="HAMP"/>
    <property type="match status" value="1"/>
</dbReference>
<dbReference type="InterPro" id="IPR036890">
    <property type="entry name" value="HATPase_C_sf"/>
</dbReference>
<dbReference type="RefSeq" id="WP_112142559.1">
    <property type="nucleotide sequence ID" value="NZ_PGTO01000002.1"/>
</dbReference>
<evidence type="ECO:0000256" key="2">
    <source>
        <dbReference type="ARBA" id="ARBA00004370"/>
    </source>
</evidence>
<evidence type="ECO:0000259" key="11">
    <source>
        <dbReference type="PROSITE" id="PS50113"/>
    </source>
</evidence>
<dbReference type="GO" id="GO:0016020">
    <property type="term" value="C:membrane"/>
    <property type="evidence" value="ECO:0007669"/>
    <property type="project" value="UniProtKB-SubCell"/>
</dbReference>
<dbReference type="InterPro" id="IPR000700">
    <property type="entry name" value="PAS-assoc_C"/>
</dbReference>
<gene>
    <name evidence="13" type="ORF">CU669_04310</name>
</gene>
<dbReference type="Pfam" id="PF08447">
    <property type="entry name" value="PAS_3"/>
    <property type="match status" value="1"/>
</dbReference>
<comment type="caution">
    <text evidence="13">The sequence shown here is derived from an EMBL/GenBank/DDBJ whole genome shotgun (WGS) entry which is preliminary data.</text>
</comment>
<dbReference type="Gene3D" id="3.30.450.20">
    <property type="entry name" value="PAS domain"/>
    <property type="match status" value="1"/>
</dbReference>
<keyword evidence="5" id="KW-0808">Transferase</keyword>
<feature type="domain" description="PAS" evidence="10">
    <location>
        <begin position="243"/>
        <end position="315"/>
    </location>
</feature>
<feature type="domain" description="PAC" evidence="11">
    <location>
        <begin position="318"/>
        <end position="370"/>
    </location>
</feature>
<dbReference type="SUPFAM" id="SSF55785">
    <property type="entry name" value="PYP-like sensor domain (PAS domain)"/>
    <property type="match status" value="1"/>
</dbReference>
<dbReference type="InterPro" id="IPR000014">
    <property type="entry name" value="PAS"/>
</dbReference>
<protein>
    <recommendedName>
        <fullName evidence="3">histidine kinase</fullName>
        <ecNumber evidence="3">2.7.13.3</ecNumber>
    </recommendedName>
</protein>
<dbReference type="PROSITE" id="PS50113">
    <property type="entry name" value="PAC"/>
    <property type="match status" value="1"/>
</dbReference>
<feature type="transmembrane region" description="Helical" evidence="8">
    <location>
        <begin position="21"/>
        <end position="41"/>
    </location>
</feature>
<dbReference type="PROSITE" id="PS50112">
    <property type="entry name" value="PAS"/>
    <property type="match status" value="1"/>
</dbReference>